<dbReference type="STRING" id="1507870.A0A1V8T6Y4"/>
<organism evidence="24 25">
    <name type="scientific">Cryoendolithus antarcticus</name>
    <dbReference type="NCBI Taxonomy" id="1507870"/>
    <lineage>
        <taxon>Eukaryota</taxon>
        <taxon>Fungi</taxon>
        <taxon>Dikarya</taxon>
        <taxon>Ascomycota</taxon>
        <taxon>Pezizomycotina</taxon>
        <taxon>Dothideomycetes</taxon>
        <taxon>Dothideomycetidae</taxon>
        <taxon>Cladosporiales</taxon>
        <taxon>Cladosporiaceae</taxon>
        <taxon>Cryoendolithus</taxon>
    </lineage>
</organism>
<evidence type="ECO:0000256" key="1">
    <source>
        <dbReference type="ARBA" id="ARBA00000448"/>
    </source>
</evidence>
<feature type="region of interest" description="Disordered" evidence="21">
    <location>
        <begin position="449"/>
        <end position="476"/>
    </location>
</feature>
<comment type="catalytic activity">
    <reaction evidence="1">
        <text>Hydrolysis of terminal, non-reducing beta-D-glucosyl residues with release of beta-D-glucose.</text>
        <dbReference type="EC" id="3.2.1.21"/>
    </reaction>
</comment>
<comment type="pathway">
    <text evidence="3">Glycan metabolism; cellulose degradation.</text>
</comment>
<sequence>MSPKDPQVYELDRSDSPSRGPYDQPYRYSSDSEDGQDTPLSSQRAYQDDASQPLQPGSYSKETAGKQSLAWLDPKRTRTGWTRYLIPSRFLCSLILLFVVALSLLLGVGGFWAYSKSVPLDGQSPPWYPSPAGGSVKAWSESYEKAAKLVGQMTLVEKVNVTTGIGWSMGMCVGNTGPVERLGFPSLCLQDGPLGLRFADNATAFPAGVTVGATWNKNLMYERGKAHGFQAKKKGINVLLGPSMGPLGRLPAGGRNWEGFGADPVLQSYAAAQTIKGIQDSGVIATAKHYVANEQEHFRQSWEWGTPNAISSNIDDRTMREMYAWPFAESVRAGVASVMCSYNQVNNSYACQNSALLNGILKDELGFQGFVQSDWLAQRSGVASALAGLDMNMPGDGLSWADGKSLWGSELTKAVLNSSVPMDRLNDMTMRIVAAWYQLEQDNATAWPAEKDGGGPNFSSWTDDEEGLLHPGSPDAKEKGVINKFVQTQNTTEGGDHDNLARQIAAEGIVMVKNEGDVLPLKRDGSGIETTNEKVKIAVFGDGAFPNPAGNNACKDRACNTGTLAMGWGSGAVELPYLSTPVDALHHNFDGDRVDFSGLADNSGKKVAKLAKEQDLCIAFISADAGEGFVSWNGVKGDRNDLYAQKGGDKLVKSVAENCGGDTIVMLNTVGPVILEKWIDLPGVKAVLIAHLPGEEAGNALADVLFGDVNPSGALPYTIAKDEKDYGPTSGIMYLPNAIVPQQDFTEGLYIDYRYFDKQSIAPRYEFGFGLSYTIFKLSSMFLNPQGLSGATPAPRPDALVAPQLSTEVPDAAEALWPKGMKNLKKYVYPYIASLSTIKVGAYPYPVGYATPNPLSPAGGAEGGNPDLYTTALKVQATLTNTGSVPGQAVVQAYLSFPPNVMSPSGKPIDFPVRVLRQWDKIFVGTSNEEKRQPVKLELTRKDCSYWDVEVQNWVVPKGEFTRDEFGSQRRLDRALHLDATRILMTILWASSAMTKLSLYATKLENLASDMLQFIKDNPEITGLVIVGGLVLLCPQLATAPALEMFGFTATGPAAGSLAAEWQAVVGVVPAAGAFATAQSAAMSGYGLSAVNGVVQGIAMGDLMMLVLGKGLLGDRQQEPLKSKLSSDCFSTTAAFNLPGLYNPTPAPKSSPQNVVDYVKTMSTTFGDMVVGHSHRESAVATSELTQLSGEAYQWIKANPEIVIVELIKGVVVYSGGFYLGPIIYFLGFYDGITAMISSANSQSLFVLPSAGEVLATLQRADVGGYCAQSIGKLLRVTGLADLRTWLMVTAQKAVGMRKETERETSLWWWR</sequence>
<dbReference type="GO" id="GO:0005886">
    <property type="term" value="C:plasma membrane"/>
    <property type="evidence" value="ECO:0007669"/>
    <property type="project" value="UniProtKB-SubCell"/>
</dbReference>
<proteinExistence type="inferred from homology"/>
<dbReference type="EMBL" id="NAJO01000015">
    <property type="protein sequence ID" value="OQO07031.1"/>
    <property type="molecule type" value="Genomic_DNA"/>
</dbReference>
<dbReference type="Pfam" id="PF14310">
    <property type="entry name" value="Fn3-like"/>
    <property type="match status" value="1"/>
</dbReference>
<dbReference type="PANTHER" id="PTHR42715">
    <property type="entry name" value="BETA-GLUCOSIDASE"/>
    <property type="match status" value="1"/>
</dbReference>
<dbReference type="Proteomes" id="UP000192596">
    <property type="component" value="Unassembled WGS sequence"/>
</dbReference>
<evidence type="ECO:0000256" key="4">
    <source>
        <dbReference type="ARBA" id="ARBA00005336"/>
    </source>
</evidence>
<comment type="function">
    <text evidence="16">Beta-glucosidases are one of a number of cellulolytic enzymes involved in the degradation of cellulosic biomass. Catalyzes the last step releasing glucose from the inhibitory cellobiose.</text>
</comment>
<dbReference type="InterPro" id="IPR001764">
    <property type="entry name" value="Glyco_hydro_3_N"/>
</dbReference>
<dbReference type="GO" id="GO:0008422">
    <property type="term" value="F:beta-glucosidase activity"/>
    <property type="evidence" value="ECO:0007669"/>
    <property type="project" value="UniProtKB-EC"/>
</dbReference>
<dbReference type="Pfam" id="PF00933">
    <property type="entry name" value="Glyco_hydro_3"/>
    <property type="match status" value="1"/>
</dbReference>
<dbReference type="InterPro" id="IPR038213">
    <property type="entry name" value="IFI6/IFI27-like_sf"/>
</dbReference>
<dbReference type="OrthoDB" id="416222at2759"/>
<keyword evidence="8" id="KW-0378">Hydrolase</keyword>
<dbReference type="PANTHER" id="PTHR42715:SF20">
    <property type="entry name" value="BETA-GLUCOSIDASE E-RELATED"/>
    <property type="match status" value="1"/>
</dbReference>
<dbReference type="Gene3D" id="6.10.110.10">
    <property type="match status" value="1"/>
</dbReference>
<evidence type="ECO:0000256" key="15">
    <source>
        <dbReference type="ARBA" id="ARBA00023326"/>
    </source>
</evidence>
<evidence type="ECO:0000313" key="25">
    <source>
        <dbReference type="Proteomes" id="UP000192596"/>
    </source>
</evidence>
<evidence type="ECO:0000256" key="11">
    <source>
        <dbReference type="ARBA" id="ARBA00023136"/>
    </source>
</evidence>
<name>A0A1V8T6Y4_9PEZI</name>
<evidence type="ECO:0000313" key="24">
    <source>
        <dbReference type="EMBL" id="OQO07031.1"/>
    </source>
</evidence>
<evidence type="ECO:0000256" key="18">
    <source>
        <dbReference type="ARBA" id="ARBA00041269"/>
    </source>
</evidence>
<evidence type="ECO:0000256" key="5">
    <source>
        <dbReference type="ARBA" id="ARBA00012744"/>
    </source>
</evidence>
<dbReference type="InterPro" id="IPR036881">
    <property type="entry name" value="Glyco_hydro_3_C_sf"/>
</dbReference>
<comment type="subcellular location">
    <subcellularLocation>
        <location evidence="2">Cell membrane</location>
        <topology evidence="2">Single-pass type II membrane protein</topology>
    </subcellularLocation>
</comment>
<dbReference type="Gene3D" id="3.20.20.300">
    <property type="entry name" value="Glycoside hydrolase, family 3, N-terminal domain"/>
    <property type="match status" value="1"/>
</dbReference>
<gene>
    <name evidence="24" type="ORF">B0A48_07597</name>
</gene>
<keyword evidence="15" id="KW-0624">Polysaccharide degradation</keyword>
<evidence type="ECO:0000256" key="17">
    <source>
        <dbReference type="ARBA" id="ARBA00039576"/>
    </source>
</evidence>
<keyword evidence="6" id="KW-1003">Cell membrane</keyword>
<dbReference type="InterPro" id="IPR002772">
    <property type="entry name" value="Glyco_hydro_3_C"/>
</dbReference>
<reference evidence="25" key="1">
    <citation type="submission" date="2017-03" db="EMBL/GenBank/DDBJ databases">
        <title>Genomes of endolithic fungi from Antarctica.</title>
        <authorList>
            <person name="Coleine C."/>
            <person name="Masonjones S."/>
            <person name="Stajich J.E."/>
        </authorList>
    </citation>
    <scope>NUCLEOTIDE SEQUENCE [LARGE SCALE GENOMIC DNA]</scope>
    <source>
        <strain evidence="25">CCFEE 5527</strain>
    </source>
</reference>
<keyword evidence="7 22" id="KW-0812">Transmembrane</keyword>
<dbReference type="InterPro" id="IPR013783">
    <property type="entry name" value="Ig-like_fold"/>
</dbReference>
<accession>A0A1V8T6Y4</accession>
<evidence type="ECO:0000256" key="21">
    <source>
        <dbReference type="SAM" id="MobiDB-lite"/>
    </source>
</evidence>
<evidence type="ECO:0000256" key="7">
    <source>
        <dbReference type="ARBA" id="ARBA00022692"/>
    </source>
</evidence>
<keyword evidence="9" id="KW-0735">Signal-anchor</keyword>
<evidence type="ECO:0000256" key="16">
    <source>
        <dbReference type="ARBA" id="ARBA00024983"/>
    </source>
</evidence>
<dbReference type="EC" id="3.2.1.21" evidence="5"/>
<evidence type="ECO:0000256" key="19">
    <source>
        <dbReference type="ARBA" id="ARBA00041599"/>
    </source>
</evidence>
<dbReference type="GO" id="GO:0009251">
    <property type="term" value="P:glucan catabolic process"/>
    <property type="evidence" value="ECO:0007669"/>
    <property type="project" value="TreeGrafter"/>
</dbReference>
<dbReference type="PRINTS" id="PR00133">
    <property type="entry name" value="GLHYDRLASE3"/>
</dbReference>
<evidence type="ECO:0000256" key="9">
    <source>
        <dbReference type="ARBA" id="ARBA00022968"/>
    </source>
</evidence>
<evidence type="ECO:0000256" key="22">
    <source>
        <dbReference type="SAM" id="Phobius"/>
    </source>
</evidence>
<dbReference type="SMART" id="SM01217">
    <property type="entry name" value="Fn3_like"/>
    <property type="match status" value="1"/>
</dbReference>
<evidence type="ECO:0000256" key="13">
    <source>
        <dbReference type="ARBA" id="ARBA00023277"/>
    </source>
</evidence>
<evidence type="ECO:0000256" key="2">
    <source>
        <dbReference type="ARBA" id="ARBA00004401"/>
    </source>
</evidence>
<feature type="transmembrane region" description="Helical" evidence="22">
    <location>
        <begin position="90"/>
        <end position="114"/>
    </location>
</feature>
<dbReference type="InterPro" id="IPR026891">
    <property type="entry name" value="Fn3-like"/>
</dbReference>
<feature type="compositionally biased region" description="Polar residues" evidence="21">
    <location>
        <begin position="38"/>
        <end position="61"/>
    </location>
</feature>
<dbReference type="InterPro" id="IPR050288">
    <property type="entry name" value="Cellulose_deg_GH3"/>
</dbReference>
<keyword evidence="13" id="KW-0119">Carbohydrate metabolism</keyword>
<evidence type="ECO:0000256" key="8">
    <source>
        <dbReference type="ARBA" id="ARBA00022801"/>
    </source>
</evidence>
<dbReference type="InParanoid" id="A0A1V8T6Y4"/>
<keyword evidence="11 22" id="KW-0472">Membrane</keyword>
<dbReference type="FunFam" id="3.40.50.1700:FF:000003">
    <property type="entry name" value="Probable beta-glucosidase"/>
    <property type="match status" value="1"/>
</dbReference>
<feature type="domain" description="Fibronectin type III-like" evidence="23">
    <location>
        <begin position="889"/>
        <end position="965"/>
    </location>
</feature>
<keyword evidence="14" id="KW-0326">Glycosidase</keyword>
<dbReference type="SUPFAM" id="SSF52279">
    <property type="entry name" value="Beta-D-glucan exohydrolase, C-terminal domain"/>
    <property type="match status" value="1"/>
</dbReference>
<evidence type="ECO:0000256" key="3">
    <source>
        <dbReference type="ARBA" id="ARBA00004987"/>
    </source>
</evidence>
<evidence type="ECO:0000256" key="20">
    <source>
        <dbReference type="ARBA" id="ARBA00041811"/>
    </source>
</evidence>
<feature type="region of interest" description="Disordered" evidence="21">
    <location>
        <begin position="1"/>
        <end position="62"/>
    </location>
</feature>
<dbReference type="SUPFAM" id="SSF51445">
    <property type="entry name" value="(Trans)glycosidases"/>
    <property type="match status" value="1"/>
</dbReference>
<comment type="caution">
    <text evidence="24">The sequence shown here is derived from an EMBL/GenBank/DDBJ whole genome shotgun (WGS) entry which is preliminary data.</text>
</comment>
<keyword evidence="12" id="KW-0325">Glycoprotein</keyword>
<evidence type="ECO:0000256" key="10">
    <source>
        <dbReference type="ARBA" id="ARBA00022989"/>
    </source>
</evidence>
<dbReference type="Pfam" id="PF01915">
    <property type="entry name" value="Glyco_hydro_3_C"/>
    <property type="match status" value="1"/>
</dbReference>
<evidence type="ECO:0000256" key="6">
    <source>
        <dbReference type="ARBA" id="ARBA00022475"/>
    </source>
</evidence>
<dbReference type="InterPro" id="IPR017853">
    <property type="entry name" value="GH"/>
</dbReference>
<evidence type="ECO:0000256" key="12">
    <source>
        <dbReference type="ARBA" id="ARBA00023180"/>
    </source>
</evidence>
<comment type="similarity">
    <text evidence="4">Belongs to the glycosyl hydrolase 3 family.</text>
</comment>
<keyword evidence="25" id="KW-1185">Reference proteome</keyword>
<dbReference type="Gene3D" id="2.60.40.10">
    <property type="entry name" value="Immunoglobulins"/>
    <property type="match status" value="1"/>
</dbReference>
<protein>
    <recommendedName>
        <fullName evidence="17">Probable beta-glucosidase E</fullName>
        <ecNumber evidence="5">3.2.1.21</ecNumber>
    </recommendedName>
    <alternativeName>
        <fullName evidence="18">Beta-D-glucoside glucohydrolase E</fullName>
    </alternativeName>
    <alternativeName>
        <fullName evidence="19">Cellobiase E</fullName>
    </alternativeName>
    <alternativeName>
        <fullName evidence="20">Gentiobiase E</fullName>
    </alternativeName>
</protein>
<dbReference type="InterPro" id="IPR036962">
    <property type="entry name" value="Glyco_hydro_3_N_sf"/>
</dbReference>
<keyword evidence="10 22" id="KW-1133">Transmembrane helix</keyword>
<dbReference type="FunFam" id="3.20.20.300:FF:000002">
    <property type="entry name" value="Probable beta-glucosidase"/>
    <property type="match status" value="1"/>
</dbReference>
<dbReference type="Gene3D" id="3.40.50.1700">
    <property type="entry name" value="Glycoside hydrolase family 3 C-terminal domain"/>
    <property type="match status" value="1"/>
</dbReference>
<evidence type="ECO:0000256" key="14">
    <source>
        <dbReference type="ARBA" id="ARBA00023295"/>
    </source>
</evidence>
<evidence type="ECO:0000259" key="23">
    <source>
        <dbReference type="SMART" id="SM01217"/>
    </source>
</evidence>